<gene>
    <name evidence="2" type="ORF">METZ01_LOCUS461676</name>
</gene>
<dbReference type="InterPro" id="IPR013783">
    <property type="entry name" value="Ig-like_fold"/>
</dbReference>
<dbReference type="EMBL" id="UINC01193281">
    <property type="protein sequence ID" value="SVE08822.1"/>
    <property type="molecule type" value="Genomic_DNA"/>
</dbReference>
<evidence type="ECO:0000259" key="1">
    <source>
        <dbReference type="Pfam" id="PF19077"/>
    </source>
</evidence>
<dbReference type="Pfam" id="PF19077">
    <property type="entry name" value="Big_13"/>
    <property type="match status" value="1"/>
</dbReference>
<name>A0A383AM19_9ZZZZ</name>
<reference evidence="2" key="1">
    <citation type="submission" date="2018-05" db="EMBL/GenBank/DDBJ databases">
        <authorList>
            <person name="Lanie J.A."/>
            <person name="Ng W.-L."/>
            <person name="Kazmierczak K.M."/>
            <person name="Andrzejewski T.M."/>
            <person name="Davidsen T.M."/>
            <person name="Wayne K.J."/>
            <person name="Tettelin H."/>
            <person name="Glass J.I."/>
            <person name="Rusch D."/>
            <person name="Podicherti R."/>
            <person name="Tsui H.-C.T."/>
            <person name="Winkler M.E."/>
        </authorList>
    </citation>
    <scope>NUCLEOTIDE SEQUENCE</scope>
</reference>
<feature type="non-terminal residue" evidence="2">
    <location>
        <position position="250"/>
    </location>
</feature>
<feature type="domain" description="Bacterial Ig-like" evidence="1">
    <location>
        <begin position="11"/>
        <end position="91"/>
    </location>
</feature>
<protein>
    <recommendedName>
        <fullName evidence="1">Bacterial Ig-like domain-containing protein</fullName>
    </recommendedName>
</protein>
<sequence length="250" mass="26261">EPTLTSPTNGTFTNDDTPSFTWSTVSGATSYQIQVADNGTFSSPEVDATVTSPTFTAGTLDEGIWHWQVKAIDAAGNESGYASSWSFELDTTAPTVLSIVIDGGNTYSNSTGVVLTLEANGASQMRFKNESAGSWSTYETYGTTKNWTLLSTQGSRTVHVQFKDASGNETSGTTNDSILLDTIAPSVPVLALPTNGFDTNDTTPTFTWGAVAGASQYKMEISETSSFSNPLVSTVLSSPTFTAGTLSEGT</sequence>
<proteinExistence type="predicted"/>
<dbReference type="InterPro" id="IPR044016">
    <property type="entry name" value="Big_13"/>
</dbReference>
<organism evidence="2">
    <name type="scientific">marine metagenome</name>
    <dbReference type="NCBI Taxonomy" id="408172"/>
    <lineage>
        <taxon>unclassified sequences</taxon>
        <taxon>metagenomes</taxon>
        <taxon>ecological metagenomes</taxon>
    </lineage>
</organism>
<dbReference type="AlphaFoldDB" id="A0A383AM19"/>
<feature type="non-terminal residue" evidence="2">
    <location>
        <position position="1"/>
    </location>
</feature>
<accession>A0A383AM19</accession>
<evidence type="ECO:0000313" key="2">
    <source>
        <dbReference type="EMBL" id="SVE08822.1"/>
    </source>
</evidence>
<dbReference type="Gene3D" id="2.60.40.10">
    <property type="entry name" value="Immunoglobulins"/>
    <property type="match status" value="2"/>
</dbReference>